<organism evidence="2 3">
    <name type="scientific">Nesterenkonia sandarakina</name>
    <dbReference type="NCBI Taxonomy" id="272918"/>
    <lineage>
        <taxon>Bacteria</taxon>
        <taxon>Bacillati</taxon>
        <taxon>Actinomycetota</taxon>
        <taxon>Actinomycetes</taxon>
        <taxon>Micrococcales</taxon>
        <taxon>Micrococcaceae</taxon>
        <taxon>Nesterenkonia</taxon>
    </lineage>
</organism>
<feature type="domain" description="SsuA/THI5-like" evidence="1">
    <location>
        <begin position="56"/>
        <end position="249"/>
    </location>
</feature>
<evidence type="ECO:0000313" key="2">
    <source>
        <dbReference type="EMBL" id="PRZ16098.1"/>
    </source>
</evidence>
<dbReference type="Gene3D" id="3.40.190.10">
    <property type="entry name" value="Periplasmic binding protein-like II"/>
    <property type="match status" value="2"/>
</dbReference>
<evidence type="ECO:0000259" key="1">
    <source>
        <dbReference type="Pfam" id="PF09084"/>
    </source>
</evidence>
<dbReference type="RefSeq" id="WP_181255921.1">
    <property type="nucleotide sequence ID" value="NZ_PVTY01000007.1"/>
</dbReference>
<dbReference type="Proteomes" id="UP000238217">
    <property type="component" value="Unassembled WGS sequence"/>
</dbReference>
<protein>
    <submittedName>
        <fullName evidence="2">NitT/TauT family transport system substrate-binding protein</fullName>
    </submittedName>
</protein>
<name>A0A2T0YLY8_9MICC</name>
<dbReference type="InterPro" id="IPR015168">
    <property type="entry name" value="SsuA/THI5"/>
</dbReference>
<dbReference type="EMBL" id="PVTY01000007">
    <property type="protein sequence ID" value="PRZ16098.1"/>
    <property type="molecule type" value="Genomic_DNA"/>
</dbReference>
<dbReference type="CDD" id="cd01008">
    <property type="entry name" value="PBP2_NrtA_SsuA_CpmA_like"/>
    <property type="match status" value="1"/>
</dbReference>
<evidence type="ECO:0000313" key="3">
    <source>
        <dbReference type="Proteomes" id="UP000238217"/>
    </source>
</evidence>
<dbReference type="PROSITE" id="PS51257">
    <property type="entry name" value="PROKAR_LIPOPROTEIN"/>
    <property type="match status" value="1"/>
</dbReference>
<gene>
    <name evidence="2" type="ORF">BCL67_10722</name>
</gene>
<dbReference type="SUPFAM" id="SSF53850">
    <property type="entry name" value="Periplasmic binding protein-like II"/>
    <property type="match status" value="1"/>
</dbReference>
<accession>A0A2T0YLY8</accession>
<proteinExistence type="predicted"/>
<comment type="caution">
    <text evidence="2">The sequence shown here is derived from an EMBL/GenBank/DDBJ whole genome shotgun (WGS) entry which is preliminary data.</text>
</comment>
<sequence>MKTTALRTTTFTAVVMTSALTLTGCTGEPDREDDDVISIATQRQPHLYAPYAYEDFAPEGTTIEVVPMDTSTDQMTALLSGDVDFALMGVPTVITGVSEGSDITLVASGADGGSGLIGDAEIEGVTDLEGRTVGYVPGSSQEMAFRLLAEEAGLDPDTDINMVNLGYADMHDALSSGDIDAFAGAEVGVSLSLLEGAEPVEDIYTTPLGPVNIGLATTGTLAEENPDLVQELLGIHEQATAHLEENPSEWIEAVQEQFSFENEVLEQAVENIWLRSDIDEEYRSNIDELALQMQELEIISEAPVADDVVTEME</sequence>
<reference evidence="2 3" key="1">
    <citation type="submission" date="2018-03" db="EMBL/GenBank/DDBJ databases">
        <title>Comparative analysis of microorganisms from saline springs in Andes Mountain Range, Colombia.</title>
        <authorList>
            <person name="Rubin E."/>
        </authorList>
    </citation>
    <scope>NUCLEOTIDE SEQUENCE [LARGE SCALE GENOMIC DNA]</scope>
    <source>
        <strain evidence="2 3">CG 35</strain>
    </source>
</reference>
<dbReference type="PANTHER" id="PTHR30024">
    <property type="entry name" value="ALIPHATIC SULFONATES-BINDING PROTEIN-RELATED"/>
    <property type="match status" value="1"/>
</dbReference>
<dbReference type="AlphaFoldDB" id="A0A2T0YLY8"/>
<dbReference type="Pfam" id="PF09084">
    <property type="entry name" value="NMT1"/>
    <property type="match status" value="1"/>
</dbReference>
<keyword evidence="3" id="KW-1185">Reference proteome</keyword>